<keyword evidence="1" id="KW-0472">Membrane</keyword>
<accession>A0A168RMA5</accession>
<evidence type="ECO:0000313" key="2">
    <source>
        <dbReference type="EMBL" id="OAB49116.1"/>
    </source>
</evidence>
<sequence>MLNKFLGLIVTLNNTVQIATSIVPNTQNEKKVEANNASESINQSIIKNLELFKNINIDTTNQLKIRQSVNKVSDEEIINILIQNVRSLPISYEQQNKILDKLNTEKGRNKLINLFRKEFKNNLIENAKQIKEERNKLVQSTNIPRQNTEKDYFINLDSLNTSKVIYNELQSALLQIKNLKDSIDPIQKKIRELNVNISILNSISIAASAASVTTTILAFCFPMFAVPLAFASFGIGAASFALDLALVALNGTKQTLLENLNKIKKITLNENEYKNGVLISAITTLFGIKSTIASLVDVGVKATGALNAISKMAGSVSIASSLVSGGLSIKSLIDNVNEIIEIDQKQKQLINKTNEIVNKINQIKNKITYVVIHETELTDKYENGGIGGKNLVFKNVVTNENFTIEQMLQKTDFELYLANLQKVFNPRLNEWYIRSIKNNNEFDNLG</sequence>
<dbReference type="RefSeq" id="WP_063625981.1">
    <property type="nucleotide sequence ID" value="NZ_LVLH01000020.1"/>
</dbReference>
<gene>
    <name evidence="2" type="ORF">MGALLINA_01640</name>
</gene>
<dbReference type="AlphaFoldDB" id="A0A168RMA5"/>
<reference evidence="2 3" key="1">
    <citation type="submission" date="2016-03" db="EMBL/GenBank/DDBJ databases">
        <title>Genome sequence of Mycoplasma gallinarum strain Mgn_IPT.</title>
        <authorList>
            <person name="Yacoub E."/>
            <person name="Sirand-Pugnet P."/>
            <person name="Barre A."/>
            <person name="Maurier F."/>
            <person name="Blanchard A."/>
            <person name="Ben Abdelmoumen B.M."/>
        </authorList>
    </citation>
    <scope>NUCLEOTIDE SEQUENCE [LARGE SCALE GENOMIC DNA]</scope>
    <source>
        <strain evidence="2 3">Mgn_IPT</strain>
    </source>
</reference>
<name>A0A168RMA5_9BACT</name>
<dbReference type="Proteomes" id="UP000076983">
    <property type="component" value="Unassembled WGS sequence"/>
</dbReference>
<feature type="transmembrane region" description="Helical" evidence="1">
    <location>
        <begin position="230"/>
        <end position="249"/>
    </location>
</feature>
<protein>
    <submittedName>
        <fullName evidence="2">Uncharacterized protein</fullName>
    </submittedName>
</protein>
<keyword evidence="1" id="KW-0812">Transmembrane</keyword>
<feature type="transmembrane region" description="Helical" evidence="1">
    <location>
        <begin position="199"/>
        <end position="224"/>
    </location>
</feature>
<evidence type="ECO:0000256" key="1">
    <source>
        <dbReference type="SAM" id="Phobius"/>
    </source>
</evidence>
<proteinExistence type="predicted"/>
<dbReference type="OrthoDB" id="401237at2"/>
<dbReference type="PATRIC" id="fig|29557.3.peg.145"/>
<dbReference type="EMBL" id="LVLH01000020">
    <property type="protein sequence ID" value="OAB49116.1"/>
    <property type="molecule type" value="Genomic_DNA"/>
</dbReference>
<comment type="caution">
    <text evidence="2">The sequence shown here is derived from an EMBL/GenBank/DDBJ whole genome shotgun (WGS) entry which is preliminary data.</text>
</comment>
<evidence type="ECO:0000313" key="3">
    <source>
        <dbReference type="Proteomes" id="UP000076983"/>
    </source>
</evidence>
<keyword evidence="3" id="KW-1185">Reference proteome</keyword>
<organism evidence="2 3">
    <name type="scientific">Mycoplasmopsis gallinarum</name>
    <dbReference type="NCBI Taxonomy" id="29557"/>
    <lineage>
        <taxon>Bacteria</taxon>
        <taxon>Bacillati</taxon>
        <taxon>Mycoplasmatota</taxon>
        <taxon>Mycoplasmoidales</taxon>
        <taxon>Metamycoplasmataceae</taxon>
        <taxon>Mycoplasmopsis</taxon>
    </lineage>
</organism>
<keyword evidence="1" id="KW-1133">Transmembrane helix</keyword>